<evidence type="ECO:0000256" key="2">
    <source>
        <dbReference type="ARBA" id="ARBA00022691"/>
    </source>
</evidence>
<dbReference type="GO" id="GO:0051536">
    <property type="term" value="F:iron-sulfur cluster binding"/>
    <property type="evidence" value="ECO:0007669"/>
    <property type="project" value="UniProtKB-KW"/>
</dbReference>
<evidence type="ECO:0000256" key="4">
    <source>
        <dbReference type="ARBA" id="ARBA00023004"/>
    </source>
</evidence>
<evidence type="ECO:0000313" key="8">
    <source>
        <dbReference type="EMBL" id="TFH93759.1"/>
    </source>
</evidence>
<gene>
    <name evidence="8" type="ORF">E4P47_10230</name>
</gene>
<feature type="non-terminal residue" evidence="8">
    <location>
        <position position="1"/>
    </location>
</feature>
<proteinExistence type="inferred from homology"/>
<dbReference type="GO" id="GO:0046872">
    <property type="term" value="F:metal ion binding"/>
    <property type="evidence" value="ECO:0007669"/>
    <property type="project" value="UniProtKB-KW"/>
</dbReference>
<dbReference type="PANTHER" id="PTHR43273">
    <property type="entry name" value="ANAEROBIC SULFATASE-MATURATING ENZYME HOMOLOG ASLB-RELATED"/>
    <property type="match status" value="1"/>
</dbReference>
<keyword evidence="9" id="KW-1185">Reference proteome</keyword>
<evidence type="ECO:0000256" key="1">
    <source>
        <dbReference type="ARBA" id="ARBA00001966"/>
    </source>
</evidence>
<accession>A0A4Y8WM31</accession>
<protein>
    <submittedName>
        <fullName evidence="8">4Fe-4S cluster-binding domain-containing protein</fullName>
    </submittedName>
</protein>
<dbReference type="InterPro" id="IPR023867">
    <property type="entry name" value="Sulphatase_maturase_rSAM"/>
</dbReference>
<reference evidence="8 9" key="1">
    <citation type="submission" date="2019-03" db="EMBL/GenBank/DDBJ databases">
        <title>Porphyromonas levii Isolated from the Uterus of Dairy Cows.</title>
        <authorList>
            <person name="Francis A.M."/>
        </authorList>
    </citation>
    <scope>NUCLEOTIDE SEQUENCE [LARGE SCALE GENOMIC DNA]</scope>
    <source>
        <strain evidence="8 9">AF5678</strain>
    </source>
</reference>
<organism evidence="8 9">
    <name type="scientific">Porphyromonas levii</name>
    <dbReference type="NCBI Taxonomy" id="28114"/>
    <lineage>
        <taxon>Bacteria</taxon>
        <taxon>Pseudomonadati</taxon>
        <taxon>Bacteroidota</taxon>
        <taxon>Bacteroidia</taxon>
        <taxon>Bacteroidales</taxon>
        <taxon>Porphyromonadaceae</taxon>
        <taxon>Porphyromonas</taxon>
    </lineage>
</organism>
<dbReference type="InterPro" id="IPR013785">
    <property type="entry name" value="Aldolase_TIM"/>
</dbReference>
<comment type="cofactor">
    <cofactor evidence="1">
        <name>[4Fe-4S] cluster</name>
        <dbReference type="ChEBI" id="CHEBI:49883"/>
    </cofactor>
</comment>
<sequence length="133" mass="15348">LRAQTTDGLDELHPDFFQALKDNLFLVENEVDNFNFVSRRVSNLLQSESQYILTINPTLDCNLRCWYCYQKHTKDHFMSKPLIDTVVKFAENIVKKKKVESFVLSFFGGEPLLLANDIALPIAKSISNKCELF</sequence>
<dbReference type="Pfam" id="PF04055">
    <property type="entry name" value="Radical_SAM"/>
    <property type="match status" value="1"/>
</dbReference>
<keyword evidence="5" id="KW-0411">Iron-sulfur</keyword>
<evidence type="ECO:0000256" key="6">
    <source>
        <dbReference type="ARBA" id="ARBA00023601"/>
    </source>
</evidence>
<evidence type="ECO:0000313" key="9">
    <source>
        <dbReference type="Proteomes" id="UP000297225"/>
    </source>
</evidence>
<dbReference type="GO" id="GO:0016491">
    <property type="term" value="F:oxidoreductase activity"/>
    <property type="evidence" value="ECO:0007669"/>
    <property type="project" value="InterPro"/>
</dbReference>
<dbReference type="SUPFAM" id="SSF102114">
    <property type="entry name" value="Radical SAM enzymes"/>
    <property type="match status" value="1"/>
</dbReference>
<dbReference type="InterPro" id="IPR007197">
    <property type="entry name" value="rSAM"/>
</dbReference>
<dbReference type="EMBL" id="SPNC01000368">
    <property type="protein sequence ID" value="TFH93759.1"/>
    <property type="molecule type" value="Genomic_DNA"/>
</dbReference>
<keyword evidence="2" id="KW-0949">S-adenosyl-L-methionine</keyword>
<dbReference type="Gene3D" id="3.20.20.70">
    <property type="entry name" value="Aldolase class I"/>
    <property type="match status" value="1"/>
</dbReference>
<evidence type="ECO:0000256" key="5">
    <source>
        <dbReference type="ARBA" id="ARBA00023014"/>
    </source>
</evidence>
<dbReference type="InterPro" id="IPR058240">
    <property type="entry name" value="rSAM_sf"/>
</dbReference>
<dbReference type="Proteomes" id="UP000297225">
    <property type="component" value="Unassembled WGS sequence"/>
</dbReference>
<evidence type="ECO:0000256" key="3">
    <source>
        <dbReference type="ARBA" id="ARBA00022723"/>
    </source>
</evidence>
<dbReference type="PANTHER" id="PTHR43273:SF3">
    <property type="entry name" value="ANAEROBIC SULFATASE-MATURATING ENZYME HOMOLOG ASLB-RELATED"/>
    <property type="match status" value="1"/>
</dbReference>
<comment type="similarity">
    <text evidence="6">Belongs to the radical SAM superfamily. Anaerobic sulfatase-maturating enzyme family.</text>
</comment>
<keyword evidence="3" id="KW-0479">Metal-binding</keyword>
<feature type="non-terminal residue" evidence="8">
    <location>
        <position position="133"/>
    </location>
</feature>
<feature type="domain" description="Radical SAM core" evidence="7">
    <location>
        <begin position="55"/>
        <end position="118"/>
    </location>
</feature>
<name>A0A4Y8WM31_9PORP</name>
<dbReference type="RefSeq" id="WP_134852739.1">
    <property type="nucleotide sequence ID" value="NZ_SPNC01000368.1"/>
</dbReference>
<keyword evidence="4" id="KW-0408">Iron</keyword>
<evidence type="ECO:0000259" key="7">
    <source>
        <dbReference type="Pfam" id="PF04055"/>
    </source>
</evidence>
<dbReference type="UniPathway" id="UPA00782"/>
<dbReference type="AlphaFoldDB" id="A0A4Y8WM31"/>
<dbReference type="SFLD" id="SFLDS00029">
    <property type="entry name" value="Radical_SAM"/>
    <property type="match status" value="1"/>
</dbReference>
<comment type="caution">
    <text evidence="8">The sequence shown here is derived from an EMBL/GenBank/DDBJ whole genome shotgun (WGS) entry which is preliminary data.</text>
</comment>